<dbReference type="CDD" id="cd07043">
    <property type="entry name" value="STAS_anti-anti-sigma_factors"/>
    <property type="match status" value="1"/>
</dbReference>
<protein>
    <recommendedName>
        <fullName evidence="2">Anti-sigma factor antagonist</fullName>
    </recommendedName>
</protein>
<dbReference type="PANTHER" id="PTHR33495:SF2">
    <property type="entry name" value="ANTI-SIGMA FACTOR ANTAGONIST TM_1081-RELATED"/>
    <property type="match status" value="1"/>
</dbReference>
<evidence type="ECO:0000259" key="3">
    <source>
        <dbReference type="PROSITE" id="PS50801"/>
    </source>
</evidence>
<evidence type="ECO:0000256" key="1">
    <source>
        <dbReference type="ARBA" id="ARBA00009013"/>
    </source>
</evidence>
<comment type="similarity">
    <text evidence="1 2">Belongs to the anti-sigma-factor antagonist family.</text>
</comment>
<evidence type="ECO:0000313" key="5">
    <source>
        <dbReference type="Proteomes" id="UP001589627"/>
    </source>
</evidence>
<sequence length="135" mass="14716">MVADYTPPLFSASSLHTGPWPVLEVAGEIDLATAPQLQDHLIEVIDGHDRSADLILDMTKVEFCDASGLRVLVRAHRWTQQRGGRLLLICPEGPLLRILRITTLTNLLSVHPTMEHALADEYGCGRSPAARSAVG</sequence>
<organism evidence="4 5">
    <name type="scientific">Actinoallomurus acaciae</name>
    <dbReference type="NCBI Taxonomy" id="502577"/>
    <lineage>
        <taxon>Bacteria</taxon>
        <taxon>Bacillati</taxon>
        <taxon>Actinomycetota</taxon>
        <taxon>Actinomycetes</taxon>
        <taxon>Streptosporangiales</taxon>
        <taxon>Thermomonosporaceae</taxon>
        <taxon>Actinoallomurus</taxon>
    </lineage>
</organism>
<dbReference type="NCBIfam" id="TIGR00377">
    <property type="entry name" value="ant_ant_sig"/>
    <property type="match status" value="1"/>
</dbReference>
<dbReference type="InterPro" id="IPR036513">
    <property type="entry name" value="STAS_dom_sf"/>
</dbReference>
<dbReference type="Proteomes" id="UP001589627">
    <property type="component" value="Unassembled WGS sequence"/>
</dbReference>
<name>A0ABV5YHS4_9ACTN</name>
<dbReference type="PANTHER" id="PTHR33495">
    <property type="entry name" value="ANTI-SIGMA FACTOR ANTAGONIST TM_1081-RELATED-RELATED"/>
    <property type="match status" value="1"/>
</dbReference>
<accession>A0ABV5YHS4</accession>
<dbReference type="RefSeq" id="WP_378203012.1">
    <property type="nucleotide sequence ID" value="NZ_JBHLZP010000121.1"/>
</dbReference>
<evidence type="ECO:0000313" key="4">
    <source>
        <dbReference type="EMBL" id="MFB9834091.1"/>
    </source>
</evidence>
<proteinExistence type="inferred from homology"/>
<dbReference type="SUPFAM" id="SSF52091">
    <property type="entry name" value="SpoIIaa-like"/>
    <property type="match status" value="1"/>
</dbReference>
<dbReference type="InterPro" id="IPR002645">
    <property type="entry name" value="STAS_dom"/>
</dbReference>
<dbReference type="PROSITE" id="PS50801">
    <property type="entry name" value="STAS"/>
    <property type="match status" value="1"/>
</dbReference>
<feature type="domain" description="STAS" evidence="3">
    <location>
        <begin position="22"/>
        <end position="121"/>
    </location>
</feature>
<keyword evidence="5" id="KW-1185">Reference proteome</keyword>
<evidence type="ECO:0000256" key="2">
    <source>
        <dbReference type="RuleBase" id="RU003749"/>
    </source>
</evidence>
<dbReference type="EMBL" id="JBHLZP010000121">
    <property type="protein sequence ID" value="MFB9834091.1"/>
    <property type="molecule type" value="Genomic_DNA"/>
</dbReference>
<comment type="caution">
    <text evidence="4">The sequence shown here is derived from an EMBL/GenBank/DDBJ whole genome shotgun (WGS) entry which is preliminary data.</text>
</comment>
<dbReference type="Gene3D" id="3.30.750.24">
    <property type="entry name" value="STAS domain"/>
    <property type="match status" value="1"/>
</dbReference>
<reference evidence="4 5" key="1">
    <citation type="submission" date="2024-09" db="EMBL/GenBank/DDBJ databases">
        <authorList>
            <person name="Sun Q."/>
            <person name="Mori K."/>
        </authorList>
    </citation>
    <scope>NUCLEOTIDE SEQUENCE [LARGE SCALE GENOMIC DNA]</scope>
    <source>
        <strain evidence="4 5">TBRC 0563</strain>
    </source>
</reference>
<gene>
    <name evidence="4" type="ORF">ACFFNX_18050</name>
</gene>
<dbReference type="InterPro" id="IPR003658">
    <property type="entry name" value="Anti-sigma_ant"/>
</dbReference>
<dbReference type="Pfam" id="PF01740">
    <property type="entry name" value="STAS"/>
    <property type="match status" value="1"/>
</dbReference>